<dbReference type="AlphaFoldDB" id="A0A5B0QIC5"/>
<keyword evidence="1" id="KW-0067">ATP-binding</keyword>
<comment type="caution">
    <text evidence="1">The sequence shown here is derived from an EMBL/GenBank/DDBJ whole genome shotgun (WGS) entry which is preliminary data.</text>
</comment>
<dbReference type="Proteomes" id="UP000324748">
    <property type="component" value="Unassembled WGS sequence"/>
</dbReference>
<keyword evidence="2" id="KW-1185">Reference proteome</keyword>
<gene>
    <name evidence="1" type="primary">SGS1_26</name>
    <name evidence="1" type="ORF">PGT21_011449</name>
</gene>
<dbReference type="EMBL" id="VSWC01000015">
    <property type="protein sequence ID" value="KAA1112809.1"/>
    <property type="molecule type" value="Genomic_DNA"/>
</dbReference>
<keyword evidence="1" id="KW-0378">Hydrolase</keyword>
<organism evidence="1 2">
    <name type="scientific">Puccinia graminis f. sp. tritici</name>
    <dbReference type="NCBI Taxonomy" id="56615"/>
    <lineage>
        <taxon>Eukaryota</taxon>
        <taxon>Fungi</taxon>
        <taxon>Dikarya</taxon>
        <taxon>Basidiomycota</taxon>
        <taxon>Pucciniomycotina</taxon>
        <taxon>Pucciniomycetes</taxon>
        <taxon>Pucciniales</taxon>
        <taxon>Pucciniaceae</taxon>
        <taxon>Puccinia</taxon>
    </lineage>
</organism>
<dbReference type="OrthoDB" id="2514996at2759"/>
<name>A0A5B0QIC5_PUCGR</name>
<dbReference type="GO" id="GO:0004386">
    <property type="term" value="F:helicase activity"/>
    <property type="evidence" value="ECO:0007669"/>
    <property type="project" value="UniProtKB-KW"/>
</dbReference>
<keyword evidence="1" id="KW-0347">Helicase</keyword>
<protein>
    <submittedName>
        <fullName evidence="1">ATP-dependent DNA helicase sgs1</fullName>
    </submittedName>
</protein>
<proteinExistence type="predicted"/>
<evidence type="ECO:0000313" key="1">
    <source>
        <dbReference type="EMBL" id="KAA1112809.1"/>
    </source>
</evidence>
<reference evidence="1 2" key="1">
    <citation type="submission" date="2019-05" db="EMBL/GenBank/DDBJ databases">
        <title>Emergence of the Ug99 lineage of the wheat stem rust pathogen through somatic hybridization.</title>
        <authorList>
            <person name="Li F."/>
            <person name="Upadhyaya N.M."/>
            <person name="Sperschneider J."/>
            <person name="Matny O."/>
            <person name="Nguyen-Phuc H."/>
            <person name="Mago R."/>
            <person name="Raley C."/>
            <person name="Miller M.E."/>
            <person name="Silverstein K.A.T."/>
            <person name="Henningsen E."/>
            <person name="Hirsch C.D."/>
            <person name="Visser B."/>
            <person name="Pretorius Z.A."/>
            <person name="Steffenson B.J."/>
            <person name="Schwessinger B."/>
            <person name="Dodds P.N."/>
            <person name="Figueroa M."/>
        </authorList>
    </citation>
    <scope>NUCLEOTIDE SEQUENCE [LARGE SCALE GENOMIC DNA]</scope>
    <source>
        <strain evidence="1">21-0</strain>
    </source>
</reference>
<evidence type="ECO:0000313" key="2">
    <source>
        <dbReference type="Proteomes" id="UP000324748"/>
    </source>
</evidence>
<accession>A0A5B0QIC5</accession>
<sequence>MDNKLGYIPLSKDDPYYVKAVEHKRTAGFPSCKCSNCVVVSGQQLVENLRYLTKENFERAIDSTLDFPPPEADSNNAVLKKKQTRRAANAALGTENDQVILARFKANMITSFHQFYEAQMGCSARFSASSLFHDEHANTLVENLDEIQSATDLYHLIGGEFICGQLEFLYDLIGRFKEKDLYQEHLDNQKRL</sequence>
<keyword evidence="1" id="KW-0547">Nucleotide-binding</keyword>